<dbReference type="OrthoDB" id="9764035at2"/>
<evidence type="ECO:0000256" key="5">
    <source>
        <dbReference type="ARBA" id="ARBA00022741"/>
    </source>
</evidence>
<comment type="similarity">
    <text evidence="9">Belongs to the CobB/CbiA family.</text>
</comment>
<feature type="domain" description="CobB/CobQ-like glutamine amidotransferase" evidence="11">
    <location>
        <begin position="258"/>
        <end position="447"/>
    </location>
</feature>
<evidence type="ECO:0000259" key="11">
    <source>
        <dbReference type="Pfam" id="PF07685"/>
    </source>
</evidence>
<evidence type="ECO:0000256" key="9">
    <source>
        <dbReference type="HAMAP-Rule" id="MF_00027"/>
    </source>
</evidence>
<dbReference type="NCBIfam" id="TIGR00379">
    <property type="entry name" value="cobB"/>
    <property type="match status" value="1"/>
</dbReference>
<dbReference type="GO" id="GO:0009236">
    <property type="term" value="P:cobalamin biosynthetic process"/>
    <property type="evidence" value="ECO:0007669"/>
    <property type="project" value="UniProtKB-UniRule"/>
</dbReference>
<evidence type="ECO:0000313" key="13">
    <source>
        <dbReference type="Proteomes" id="UP000199118"/>
    </source>
</evidence>
<dbReference type="Gene3D" id="3.40.50.300">
    <property type="entry name" value="P-loop containing nucleotide triphosphate hydrolases"/>
    <property type="match status" value="1"/>
</dbReference>
<dbReference type="EC" id="6.3.5.9" evidence="9"/>
<comment type="function">
    <text evidence="9">Catalyzes the ATP-dependent amidation of the two carboxylate groups at positions a and c of hydrogenobyrinate, using either L-glutamine or ammonia as the nitrogen source.</text>
</comment>
<evidence type="ECO:0000256" key="2">
    <source>
        <dbReference type="ARBA" id="ARBA00006205"/>
    </source>
</evidence>
<dbReference type="InterPro" id="IPR029062">
    <property type="entry name" value="Class_I_gatase-like"/>
</dbReference>
<dbReference type="NCBIfam" id="NF002204">
    <property type="entry name" value="PRK01077.1"/>
    <property type="match status" value="1"/>
</dbReference>
<dbReference type="PROSITE" id="PS51274">
    <property type="entry name" value="GATASE_COBBQ"/>
    <property type="match status" value="1"/>
</dbReference>
<dbReference type="GO" id="GO:0043802">
    <property type="term" value="F:hydrogenobyrinic acid a,c-diamide synthase (glutamine-hydrolysing) activity"/>
    <property type="evidence" value="ECO:0007669"/>
    <property type="project" value="UniProtKB-UniRule"/>
</dbReference>
<comment type="cofactor">
    <cofactor evidence="1 9">
        <name>Mg(2+)</name>
        <dbReference type="ChEBI" id="CHEBI:18420"/>
    </cofactor>
</comment>
<keyword evidence="13" id="KW-1185">Reference proteome</keyword>
<organism evidence="12 13">
    <name type="scientific">Albimonas donghaensis</name>
    <dbReference type="NCBI Taxonomy" id="356660"/>
    <lineage>
        <taxon>Bacteria</taxon>
        <taxon>Pseudomonadati</taxon>
        <taxon>Pseudomonadota</taxon>
        <taxon>Alphaproteobacteria</taxon>
        <taxon>Rhodobacterales</taxon>
        <taxon>Paracoccaceae</taxon>
        <taxon>Albimonas</taxon>
    </lineage>
</organism>
<evidence type="ECO:0000313" key="12">
    <source>
        <dbReference type="EMBL" id="SDX45342.1"/>
    </source>
</evidence>
<dbReference type="InterPro" id="IPR002586">
    <property type="entry name" value="CobQ/CobB/MinD/ParA_Nub-bd_dom"/>
</dbReference>
<dbReference type="GO" id="GO:0005524">
    <property type="term" value="F:ATP binding"/>
    <property type="evidence" value="ECO:0007669"/>
    <property type="project" value="UniProtKB-UniRule"/>
</dbReference>
<gene>
    <name evidence="9" type="primary">cobB</name>
    <name evidence="12" type="ORF">SAMN05444336_105155</name>
</gene>
<comment type="miscellaneous">
    <text evidence="9">The a and c carboxylates of hydrogenobyrinate are activated for nucleophilic attack via formation of a phosphorylated intermediate by ATP. CobB catalyzes first the amidation of the c-carboxylate, and then that of the a-carboxylate.</text>
</comment>
<dbReference type="RefSeq" id="WP_092683210.1">
    <property type="nucleotide sequence ID" value="NZ_FNMZ01000005.1"/>
</dbReference>
<accession>A0A1H3BTI4</accession>
<dbReference type="Pfam" id="PF01656">
    <property type="entry name" value="CbiA"/>
    <property type="match status" value="1"/>
</dbReference>
<keyword evidence="5 9" id="KW-0547">Nucleotide-binding</keyword>
<feature type="domain" description="CobQ/CobB/MinD/ParA nucleotide binding" evidence="10">
    <location>
        <begin position="17"/>
        <end position="202"/>
    </location>
</feature>
<evidence type="ECO:0000256" key="8">
    <source>
        <dbReference type="ARBA" id="ARBA00022962"/>
    </source>
</evidence>
<dbReference type="Gene3D" id="3.40.50.880">
    <property type="match status" value="1"/>
</dbReference>
<name>A0A1H3BTI4_9RHOB</name>
<dbReference type="HAMAP" id="MF_00027">
    <property type="entry name" value="CobB_CbiA"/>
    <property type="match status" value="1"/>
</dbReference>
<keyword evidence="6 9" id="KW-0067">ATP-binding</keyword>
<keyword evidence="4 9" id="KW-0436">Ligase</keyword>
<keyword evidence="7 9" id="KW-0460">Magnesium</keyword>
<dbReference type="GO" id="GO:0042242">
    <property type="term" value="F:cobyrinic acid a,c-diamide synthase activity"/>
    <property type="evidence" value="ECO:0007669"/>
    <property type="project" value="InterPro"/>
</dbReference>
<comment type="domain">
    <text evidence="9">Comprises of two domains. The C-terminal domain contains the binding site for glutamine and catalyzes the hydrolysis of this substrate to glutamate and ammonia. The N-terminal domain is anticipated to bind ATP and hydrogenobyrinate and catalyzes the ultimate synthesis of the diamide product. The ammonia produced via the glutaminase domain is probably translocated to the adjacent domain via a molecular tunnel, where it reacts with an activated intermediate.</text>
</comment>
<dbReference type="InterPro" id="IPR004484">
    <property type="entry name" value="CbiA/CobB_synth"/>
</dbReference>
<evidence type="ECO:0000256" key="3">
    <source>
        <dbReference type="ARBA" id="ARBA00022573"/>
    </source>
</evidence>
<evidence type="ECO:0000256" key="6">
    <source>
        <dbReference type="ARBA" id="ARBA00022840"/>
    </source>
</evidence>
<feature type="active site" description="Nucleophile" evidence="9">
    <location>
        <position position="341"/>
    </location>
</feature>
<comment type="pathway">
    <text evidence="9">Cofactor biosynthesis; adenosylcobalamin biosynthesis; cob(II)yrinate a,c-diamide from precorrin-2 (aerobic route): step 9/10.</text>
</comment>
<comment type="similarity">
    <text evidence="2">Belongs to the CobB/CobQ family. CobQ subfamily.</text>
</comment>
<dbReference type="InterPro" id="IPR011698">
    <property type="entry name" value="GATase_3"/>
</dbReference>
<dbReference type="AlphaFoldDB" id="A0A1H3BTI4"/>
<dbReference type="UniPathway" id="UPA00148">
    <property type="reaction ID" value="UER00220"/>
</dbReference>
<dbReference type="InterPro" id="IPR027417">
    <property type="entry name" value="P-loop_NTPase"/>
</dbReference>
<dbReference type="Pfam" id="PF07685">
    <property type="entry name" value="GATase_3"/>
    <property type="match status" value="1"/>
</dbReference>
<dbReference type="SUPFAM" id="SSF52540">
    <property type="entry name" value="P-loop containing nucleoside triphosphate hydrolases"/>
    <property type="match status" value="1"/>
</dbReference>
<reference evidence="12 13" key="1">
    <citation type="submission" date="2016-10" db="EMBL/GenBank/DDBJ databases">
        <authorList>
            <person name="de Groot N.N."/>
        </authorList>
    </citation>
    <scope>NUCLEOTIDE SEQUENCE [LARGE SCALE GENOMIC DNA]</scope>
    <source>
        <strain evidence="12 13">DSM 17890</strain>
    </source>
</reference>
<comment type="catalytic activity">
    <reaction evidence="9">
        <text>hydrogenobyrinate + 2 L-glutamine + 2 ATP + 2 H2O = hydrogenobyrinate a,c-diamide + 2 L-glutamate + 2 ADP + 2 phosphate + 2 H(+)</text>
        <dbReference type="Rhea" id="RHEA:12544"/>
        <dbReference type="ChEBI" id="CHEBI:15377"/>
        <dbReference type="ChEBI" id="CHEBI:15378"/>
        <dbReference type="ChEBI" id="CHEBI:29985"/>
        <dbReference type="ChEBI" id="CHEBI:30616"/>
        <dbReference type="ChEBI" id="CHEBI:43474"/>
        <dbReference type="ChEBI" id="CHEBI:58359"/>
        <dbReference type="ChEBI" id="CHEBI:77873"/>
        <dbReference type="ChEBI" id="CHEBI:77874"/>
        <dbReference type="ChEBI" id="CHEBI:456216"/>
        <dbReference type="EC" id="6.3.5.9"/>
    </reaction>
</comment>
<evidence type="ECO:0000256" key="4">
    <source>
        <dbReference type="ARBA" id="ARBA00022598"/>
    </source>
</evidence>
<feature type="site" description="Increases nucleophilicity of active site Cys" evidence="9">
    <location>
        <position position="445"/>
    </location>
</feature>
<dbReference type="EMBL" id="FNMZ01000005">
    <property type="protein sequence ID" value="SDX45342.1"/>
    <property type="molecule type" value="Genomic_DNA"/>
</dbReference>
<sequence length="451" mass="46514">MLSPSGTPRPSAPTGLLIAAPSSGAGKTLVTLALLRALRRRGLAVAGAKSGPDYIDPRFHQAAAGRPSINLDAWAMPAGELRARAADHAAAQQARILVVEGAMGALDGAAPDGRGSAAELAEALALPVLLVIDAARSAQSAALPLAGLRALRPGLRIAGAVLNRTGSPRHADMAARAVEAAGFACFGALPRRDALALPSRHLGLVQAAEHPDLEAFLDAAAEALSAALDLPRLLAAAGPLAPPDPDEPPRRLPPPGARIALARDAAFAFAYPHQLADWRAQGAEIRPFSPLADEAPAPDADAVFLPGGYPELHAPRLAAADRFRAGMRAAAARGARVWGECGGYMTLGEGLIDAEGARHAMLGLLPLETSFAARRLTLGYRRLRAREGLGWPAASGERLSAHEFHYASILREGDAPRVFDATDAAAAPLPAMGLRVGRVAGSFAHLIGPGR</sequence>
<protein>
    <recommendedName>
        <fullName evidence="9">Hydrogenobyrinate a,c-diamide synthase</fullName>
        <ecNumber evidence="9">6.3.5.9</ecNumber>
    </recommendedName>
    <alternativeName>
        <fullName evidence="9">Hydrogenobyrinic acid a,c-diamide synthase</fullName>
    </alternativeName>
</protein>
<evidence type="ECO:0000256" key="1">
    <source>
        <dbReference type="ARBA" id="ARBA00001946"/>
    </source>
</evidence>
<dbReference type="SUPFAM" id="SSF52317">
    <property type="entry name" value="Class I glutamine amidotransferase-like"/>
    <property type="match status" value="1"/>
</dbReference>
<evidence type="ECO:0000259" key="10">
    <source>
        <dbReference type="Pfam" id="PF01656"/>
    </source>
</evidence>
<dbReference type="Proteomes" id="UP000199118">
    <property type="component" value="Unassembled WGS sequence"/>
</dbReference>
<keyword evidence="8 9" id="KW-0315">Glutamine amidotransferase</keyword>
<evidence type="ECO:0000256" key="7">
    <source>
        <dbReference type="ARBA" id="ARBA00022842"/>
    </source>
</evidence>
<proteinExistence type="inferred from homology"/>
<keyword evidence="3 9" id="KW-0169">Cobalamin biosynthesis</keyword>
<dbReference type="STRING" id="356660.SAMN05444336_105155"/>
<dbReference type="PANTHER" id="PTHR43873:SF1">
    <property type="entry name" value="COBYRINATE A,C-DIAMIDE SYNTHASE"/>
    <property type="match status" value="1"/>
</dbReference>
<dbReference type="PANTHER" id="PTHR43873">
    <property type="entry name" value="COBYRINATE A,C-DIAMIDE SYNTHASE"/>
    <property type="match status" value="1"/>
</dbReference>